<dbReference type="Pfam" id="PF13522">
    <property type="entry name" value="GATase_6"/>
    <property type="match status" value="1"/>
</dbReference>
<dbReference type="Proteomes" id="UP001359886">
    <property type="component" value="Unassembled WGS sequence"/>
</dbReference>
<comment type="pathway">
    <text evidence="1">Amino-acid biosynthesis; L-asparagine biosynthesis; L-asparagine from L-aspartate (L-Gln route): step 1/1.</text>
</comment>
<evidence type="ECO:0000256" key="5">
    <source>
        <dbReference type="ARBA" id="ARBA00022840"/>
    </source>
</evidence>
<dbReference type="PANTHER" id="PTHR43284:SF1">
    <property type="entry name" value="ASPARAGINE SYNTHETASE"/>
    <property type="match status" value="1"/>
</dbReference>
<gene>
    <name evidence="12" type="primary">asnB</name>
    <name evidence="12" type="ORF">V3330_11370</name>
</gene>
<dbReference type="InterPro" id="IPR017932">
    <property type="entry name" value="GATase_2_dom"/>
</dbReference>
<name>A0AAW9RL17_9GAMM</name>
<dbReference type="SUPFAM" id="SSF52402">
    <property type="entry name" value="Adenine nucleotide alpha hydrolases-like"/>
    <property type="match status" value="1"/>
</dbReference>
<organism evidence="12 13">
    <name type="scientific">Elongatibacter sediminis</name>
    <dbReference type="NCBI Taxonomy" id="3119006"/>
    <lineage>
        <taxon>Bacteria</taxon>
        <taxon>Pseudomonadati</taxon>
        <taxon>Pseudomonadota</taxon>
        <taxon>Gammaproteobacteria</taxon>
        <taxon>Chromatiales</taxon>
        <taxon>Wenzhouxiangellaceae</taxon>
        <taxon>Elongatibacter</taxon>
    </lineage>
</organism>
<dbReference type="InterPro" id="IPR033738">
    <property type="entry name" value="AsnB_N"/>
</dbReference>
<comment type="catalytic activity">
    <reaction evidence="7">
        <text>L-aspartate + L-glutamine + ATP + H2O = L-asparagine + L-glutamate + AMP + diphosphate + H(+)</text>
        <dbReference type="Rhea" id="RHEA:12228"/>
        <dbReference type="ChEBI" id="CHEBI:15377"/>
        <dbReference type="ChEBI" id="CHEBI:15378"/>
        <dbReference type="ChEBI" id="CHEBI:29985"/>
        <dbReference type="ChEBI" id="CHEBI:29991"/>
        <dbReference type="ChEBI" id="CHEBI:30616"/>
        <dbReference type="ChEBI" id="CHEBI:33019"/>
        <dbReference type="ChEBI" id="CHEBI:58048"/>
        <dbReference type="ChEBI" id="CHEBI:58359"/>
        <dbReference type="ChEBI" id="CHEBI:456215"/>
        <dbReference type="EC" id="6.3.5.4"/>
    </reaction>
</comment>
<keyword evidence="13" id="KW-1185">Reference proteome</keyword>
<feature type="active site" description="For GATase activity" evidence="8">
    <location>
        <position position="2"/>
    </location>
</feature>
<keyword evidence="8" id="KW-0028">Amino-acid biosynthesis</keyword>
<evidence type="ECO:0000256" key="10">
    <source>
        <dbReference type="PIRSR" id="PIRSR001589-3"/>
    </source>
</evidence>
<evidence type="ECO:0000256" key="9">
    <source>
        <dbReference type="PIRSR" id="PIRSR001589-2"/>
    </source>
</evidence>
<keyword evidence="6 8" id="KW-0315">Glutamine amidotransferase</keyword>
<accession>A0AAW9RL17</accession>
<dbReference type="PIRSF" id="PIRSF001589">
    <property type="entry name" value="Asn_synthetase_glu-h"/>
    <property type="match status" value="1"/>
</dbReference>
<dbReference type="InterPro" id="IPR014729">
    <property type="entry name" value="Rossmann-like_a/b/a_fold"/>
</dbReference>
<keyword evidence="5 9" id="KW-0067">ATP-binding</keyword>
<dbReference type="Gene3D" id="3.40.50.620">
    <property type="entry name" value="HUPs"/>
    <property type="match status" value="1"/>
</dbReference>
<dbReference type="GO" id="GO:0005524">
    <property type="term" value="F:ATP binding"/>
    <property type="evidence" value="ECO:0007669"/>
    <property type="project" value="UniProtKB-KW"/>
</dbReference>
<dbReference type="SUPFAM" id="SSF56235">
    <property type="entry name" value="N-terminal nucleophile aminohydrolases (Ntn hydrolases)"/>
    <property type="match status" value="1"/>
</dbReference>
<dbReference type="InterPro" id="IPR029055">
    <property type="entry name" value="Ntn_hydrolases_N"/>
</dbReference>
<dbReference type="CDD" id="cd00712">
    <property type="entry name" value="AsnB"/>
    <property type="match status" value="1"/>
</dbReference>
<feature type="binding site" evidence="9">
    <location>
        <position position="101"/>
    </location>
    <ligand>
        <name>L-glutamine</name>
        <dbReference type="ChEBI" id="CHEBI:58359"/>
    </ligand>
</feature>
<dbReference type="GO" id="GO:0005829">
    <property type="term" value="C:cytosol"/>
    <property type="evidence" value="ECO:0007669"/>
    <property type="project" value="TreeGrafter"/>
</dbReference>
<dbReference type="EC" id="6.3.5.4" evidence="3"/>
<feature type="binding site" evidence="9">
    <location>
        <begin position="364"/>
        <end position="365"/>
    </location>
    <ligand>
        <name>ATP</name>
        <dbReference type="ChEBI" id="CHEBI:30616"/>
    </ligand>
</feature>
<reference evidence="12 13" key="1">
    <citation type="submission" date="2024-02" db="EMBL/GenBank/DDBJ databases">
        <title>A novel Wenzhouxiangellaceae bacterium, isolated from coastal sediments.</title>
        <authorList>
            <person name="Du Z.-J."/>
            <person name="Ye Y.-Q."/>
            <person name="Zhang X.-Y."/>
        </authorList>
    </citation>
    <scope>NUCLEOTIDE SEQUENCE [LARGE SCALE GENOMIC DNA]</scope>
    <source>
        <strain evidence="12 13">CH-27</strain>
    </source>
</reference>
<dbReference type="Gene3D" id="3.60.20.10">
    <property type="entry name" value="Glutamine Phosphoribosylpyrophosphate, subunit 1, domain 1"/>
    <property type="match status" value="1"/>
</dbReference>
<dbReference type="InterPro" id="IPR001962">
    <property type="entry name" value="Asn_synthase"/>
</dbReference>
<feature type="site" description="Important for beta-aspartyl-AMP intermediate formation" evidence="10">
    <location>
        <position position="366"/>
    </location>
</feature>
<evidence type="ECO:0000256" key="1">
    <source>
        <dbReference type="ARBA" id="ARBA00005187"/>
    </source>
</evidence>
<evidence type="ECO:0000313" key="12">
    <source>
        <dbReference type="EMBL" id="MEJ8568226.1"/>
    </source>
</evidence>
<dbReference type="EMBL" id="JAZHOG010000007">
    <property type="protein sequence ID" value="MEJ8568226.1"/>
    <property type="molecule type" value="Genomic_DNA"/>
</dbReference>
<evidence type="ECO:0000256" key="8">
    <source>
        <dbReference type="PIRSR" id="PIRSR001589-1"/>
    </source>
</evidence>
<proteinExistence type="inferred from homology"/>
<sequence>MCGILGTIDFSKRFDRNRERFEQALLRQHHRGPDDSGIFETDHCLLGHRRLSILDLDSRSAQPMVTRDSKHVLIYNGEIYNFRELKEDLRRRGIEFCTESDTEVLLLGLVTDGIEFIERCIGMFAFCYVDMHKREAHLVRDRLGIKPLYYQAQGGRISFSSTLESLNLIAEPGSYSLEALSSYLSFRYPLGDRTYFSGVTSLGPGERLVVRASGIDRLCYWDPCEIANGEKVDKGEAYYLQRLTELIRSSVAYRLVSDVPVGAYLSGGVDSSGLVATMADFSNTPIKTFTIGFDLEGYNEFEPAAEVARQYGTDHYEIRQSPDDYLEAMEDLIRLKGAPLAVPNEVPIWRLSQQLRKHITVVLSGEGADELFMGYGRIFRSAFDFERLQSGYVWSSPEARATFLENARARYGETGFASELDHFLHLYSYTPFTDKQALLSRDIPLPAIEENLREDFEQCFDKVRDATYEDRISYTFLKLHLPGLLQRLDNATMAASVEGRVPFIDHRLVEFVLSMPVHYKLRWLDGSKREHYEALTSDKISEVYDTPKYALKKVFEPLLSDNILYRNKVAFPVPLHTWFKGNFRNTARDLLLSKTARERGIYNNKSLEHLLQGERVEKDPGAAQQLWMLMNNEMFMRACCD</sequence>
<keyword evidence="4 9" id="KW-0547">Nucleotide-binding</keyword>
<dbReference type="InterPro" id="IPR051786">
    <property type="entry name" value="ASN_synthetase/amidase"/>
</dbReference>
<evidence type="ECO:0000259" key="11">
    <source>
        <dbReference type="PROSITE" id="PS51278"/>
    </source>
</evidence>
<keyword evidence="8" id="KW-0061">Asparagine biosynthesis</keyword>
<dbReference type="NCBIfam" id="TIGR01536">
    <property type="entry name" value="asn_synth_AEB"/>
    <property type="match status" value="1"/>
</dbReference>
<evidence type="ECO:0000256" key="7">
    <source>
        <dbReference type="ARBA" id="ARBA00048741"/>
    </source>
</evidence>
<dbReference type="RefSeq" id="WP_354695547.1">
    <property type="nucleotide sequence ID" value="NZ_JAZHOG010000007.1"/>
</dbReference>
<dbReference type="Pfam" id="PF00733">
    <property type="entry name" value="Asn_synthase"/>
    <property type="match status" value="1"/>
</dbReference>
<comment type="similarity">
    <text evidence="2">Belongs to the asparagine synthetase family.</text>
</comment>
<evidence type="ECO:0000256" key="4">
    <source>
        <dbReference type="ARBA" id="ARBA00022741"/>
    </source>
</evidence>
<evidence type="ECO:0000256" key="6">
    <source>
        <dbReference type="ARBA" id="ARBA00022962"/>
    </source>
</evidence>
<evidence type="ECO:0000313" key="13">
    <source>
        <dbReference type="Proteomes" id="UP001359886"/>
    </source>
</evidence>
<dbReference type="AlphaFoldDB" id="A0AAW9RL17"/>
<dbReference type="GO" id="GO:0004066">
    <property type="term" value="F:asparagine synthase (glutamine-hydrolyzing) activity"/>
    <property type="evidence" value="ECO:0007669"/>
    <property type="project" value="UniProtKB-EC"/>
</dbReference>
<evidence type="ECO:0000256" key="2">
    <source>
        <dbReference type="ARBA" id="ARBA00005752"/>
    </source>
</evidence>
<dbReference type="CDD" id="cd01991">
    <property type="entry name" value="Asn_synthase_B_C"/>
    <property type="match status" value="1"/>
</dbReference>
<protein>
    <recommendedName>
        <fullName evidence="3">asparagine synthase (glutamine-hydrolyzing)</fullName>
        <ecNumber evidence="3">6.3.5.4</ecNumber>
    </recommendedName>
</protein>
<dbReference type="PROSITE" id="PS51278">
    <property type="entry name" value="GATASE_TYPE_2"/>
    <property type="match status" value="1"/>
</dbReference>
<dbReference type="PANTHER" id="PTHR43284">
    <property type="entry name" value="ASPARAGINE SYNTHETASE (GLUTAMINE-HYDROLYZING)"/>
    <property type="match status" value="1"/>
</dbReference>
<feature type="binding site" evidence="9">
    <location>
        <position position="291"/>
    </location>
    <ligand>
        <name>ATP</name>
        <dbReference type="ChEBI" id="CHEBI:30616"/>
    </ligand>
</feature>
<dbReference type="InterPro" id="IPR006426">
    <property type="entry name" value="Asn_synth_AEB"/>
</dbReference>
<dbReference type="GO" id="GO:0006529">
    <property type="term" value="P:asparagine biosynthetic process"/>
    <property type="evidence" value="ECO:0007669"/>
    <property type="project" value="UniProtKB-KW"/>
</dbReference>
<comment type="caution">
    <text evidence="12">The sequence shown here is derived from an EMBL/GenBank/DDBJ whole genome shotgun (WGS) entry which is preliminary data.</text>
</comment>
<evidence type="ECO:0000256" key="3">
    <source>
        <dbReference type="ARBA" id="ARBA00012737"/>
    </source>
</evidence>
<feature type="domain" description="Glutamine amidotransferase type-2" evidence="11">
    <location>
        <begin position="2"/>
        <end position="213"/>
    </location>
</feature>
<keyword evidence="12" id="KW-0436">Ligase</keyword>